<evidence type="ECO:0000256" key="1">
    <source>
        <dbReference type="SAM" id="Coils"/>
    </source>
</evidence>
<feature type="coiled-coil region" evidence="1">
    <location>
        <begin position="1135"/>
        <end position="1225"/>
    </location>
</feature>
<proteinExistence type="predicted"/>
<dbReference type="PANTHER" id="PTHR23159:SF31">
    <property type="entry name" value="CENTROSOME-ASSOCIATED PROTEIN CEP250 ISOFORM X1"/>
    <property type="match status" value="1"/>
</dbReference>
<dbReference type="Proteomes" id="UP000324832">
    <property type="component" value="Unassembled WGS sequence"/>
</dbReference>
<evidence type="ECO:0008006" key="5">
    <source>
        <dbReference type="Google" id="ProtNLM"/>
    </source>
</evidence>
<feature type="coiled-coil region" evidence="1">
    <location>
        <begin position="79"/>
        <end position="194"/>
    </location>
</feature>
<keyword evidence="1" id="KW-0175">Coiled coil</keyword>
<feature type="region of interest" description="Disordered" evidence="2">
    <location>
        <begin position="1671"/>
        <end position="1697"/>
    </location>
</feature>
<dbReference type="PANTHER" id="PTHR23159">
    <property type="entry name" value="CENTROSOMAL PROTEIN 2"/>
    <property type="match status" value="1"/>
</dbReference>
<feature type="coiled-coil region" evidence="1">
    <location>
        <begin position="1333"/>
        <end position="1367"/>
    </location>
</feature>
<dbReference type="EMBL" id="FZQP02006554">
    <property type="protein sequence ID" value="VVD03011.1"/>
    <property type="molecule type" value="Genomic_DNA"/>
</dbReference>
<accession>A0A5E4R0V4</accession>
<feature type="coiled-coil region" evidence="1">
    <location>
        <begin position="225"/>
        <end position="259"/>
    </location>
</feature>
<keyword evidence="4" id="KW-1185">Reference proteome</keyword>
<evidence type="ECO:0000256" key="2">
    <source>
        <dbReference type="SAM" id="MobiDB-lite"/>
    </source>
</evidence>
<feature type="coiled-coil region" evidence="1">
    <location>
        <begin position="650"/>
        <end position="677"/>
    </location>
</feature>
<gene>
    <name evidence="3" type="ORF">LSINAPIS_LOCUS13106</name>
</gene>
<reference evidence="3 4" key="1">
    <citation type="submission" date="2017-07" db="EMBL/GenBank/DDBJ databases">
        <authorList>
            <person name="Talla V."/>
            <person name="Backstrom N."/>
        </authorList>
    </citation>
    <scope>NUCLEOTIDE SEQUENCE [LARGE SCALE GENOMIC DNA]</scope>
</reference>
<organism evidence="3 4">
    <name type="scientific">Leptidea sinapis</name>
    <dbReference type="NCBI Taxonomy" id="189913"/>
    <lineage>
        <taxon>Eukaryota</taxon>
        <taxon>Metazoa</taxon>
        <taxon>Ecdysozoa</taxon>
        <taxon>Arthropoda</taxon>
        <taxon>Hexapoda</taxon>
        <taxon>Insecta</taxon>
        <taxon>Pterygota</taxon>
        <taxon>Neoptera</taxon>
        <taxon>Endopterygota</taxon>
        <taxon>Lepidoptera</taxon>
        <taxon>Glossata</taxon>
        <taxon>Ditrysia</taxon>
        <taxon>Papilionoidea</taxon>
        <taxon>Pieridae</taxon>
        <taxon>Dismorphiinae</taxon>
        <taxon>Leptidea</taxon>
    </lineage>
</organism>
<evidence type="ECO:0000313" key="3">
    <source>
        <dbReference type="EMBL" id="VVD03011.1"/>
    </source>
</evidence>
<sequence length="1715" mass="198763">MMEADWKEILNFSQQELNEQEKERFSAAQPGLQPVKNLHGQLETLRRAHEKKDHTNVLVASFLSIKDSDDTTSHQEEKISANKEILEQLYLDIAELEKRKKGLINKNAHIDSDSSRDVITEMETIDQLEKDVLKKNNHIRKLLTDIKVLEDENTSLKQKLSIFKVSPDKKDLKIKELQEKLTEATQKIISSANLINMLRIENNQLKSNTINDENAKLTCESKNISDDCKEKHMKLQRQNKKLTNALREAENLISLREHEIRKFDGNIMRQLNIPATEKLQTQGILKEFYDMKQKSLDLKEKLDRTKSRLVTFEMENHIRAQNINKLTNMLKKLNVNQDKIDSVLKNEYLDIDVDEPKSSPNENKIAKDDIIEKDSKENSAEYNAIVEENEGLRNSLVELLNFLKDNSTTSSGVLTLECPSLDNVLQAMEARRAAGWLGPHMKTILELRAAIGGRDALLAALNDSRKETFKVMEQLSNESTKCVNLTKELLELKSNIHNFEDPDIKSFDCSEGECGSWILENQIEDIDVLDNNQLQAVFNKSNAFYINKVKYNFIYFKNKFEMLNDRLTSLTLRATEDRYKWTIQEEKYKTVIEKFKGQLNEENDDERHSPGLIEDAHIFTLQSKCNYLQENYSYIKNLNKNIRNEYLEYKEEALGKASEYENQIQNLMYEVTELIEKLHNSVPVELFRKQNITLAEYVLKYRNLIENELRSHIHSHSVTEGLTKINIVKPNQTIDSKEVSNDMDGTDIGTQHLTNPVAPKELETLEAELKCKNEQIGLLNTKIIELQQSLSELIDKTIFATSSEEIKRMKEDLLMVSQENKILLENNRHLRTQLDIVSTKLVLFRLSNELLITHLQVTESFEKIETLKVALSKEQQLRRDAEKMLRNQKNVLYVYNARNNDRFRNFNHILDVFQQQYMGVLPLLSIESYVNSMTELRDRENRINERVDEIDTLRENLIIKHSVSDQIIHLSKSKCFGHDSCEHKLICTVLEATKEMELSHILRKNNILEESRKTLLDKCSYLERTLLLLNQGFQQSKNLLHSNTQGIQDKTQRENVELDDVKSDSDSVANDGTYTLSIPIEKTELKTISTQTSQLYEKNETLIADRHLNTTSTQTDIANYRKKDKLIQSDEDETIQELRKNYNKLLESREQQEKKLHEFKTDYNKQNQELNYVNLHNIDLNKQIIELKHEIESLVESNNLKDILKDSLNEEVDSLKKQINEYSFKDRKKTDVDTKILEEKNALISSIKKLEMDKNSIVEDYSKLLKSERDDYEKSILYFQSKLVALNAQLDKYVFKILSLLSSFEKCLRQKGKSPQHGPENGTDFAVKYTLKITELEDKCFNLNSDLETTKTELNSYKSELERWKNLASERLIKMEHLSEQLKERHGQEKAEFLKQLANKDAHIEQLRNINNNLKIQITSMHSMIATNDPSFDLSAIVEVEEASDVGSQQDSDHKLELKFVSTDDLNDSPDLRTSTAIWQEPVVERLRREKQLISKQNTILRRQIKALAGDKTVAIEKQESELPEKPSRSEYYDCSAPVPARALLERVEAQQRRIVALEMADRGNEPLVTEYEKSLAEITSLKGQVLKLESALLEAQIQSPLRSSRDPKPELDYWRSYCDMLKEENMQLTLRVSCLEGTNTSPVHHHRVADLEQTVLTLRGLVSKLQAEQKSSAAVTKRSESRPASGRSSVADKNMMLRQRLEDMTENRGRFLSV</sequence>
<name>A0A5E4R0V4_9NEOP</name>
<feature type="coiled-coil region" evidence="1">
    <location>
        <begin position="864"/>
        <end position="891"/>
    </location>
</feature>
<evidence type="ECO:0000313" key="4">
    <source>
        <dbReference type="Proteomes" id="UP000324832"/>
    </source>
</evidence>
<protein>
    <recommendedName>
        <fullName evidence="5">Centrosomal protein of 290kDa coiled-coil region domain-containing protein</fullName>
    </recommendedName>
</protein>